<dbReference type="InterPro" id="IPR013216">
    <property type="entry name" value="Methyltransf_11"/>
</dbReference>
<dbReference type="Proteomes" id="UP000242444">
    <property type="component" value="Unassembled WGS sequence"/>
</dbReference>
<dbReference type="CDD" id="cd02440">
    <property type="entry name" value="AdoMet_MTases"/>
    <property type="match status" value="1"/>
</dbReference>
<evidence type="ECO:0000313" key="2">
    <source>
        <dbReference type="EMBL" id="OZM73958.1"/>
    </source>
</evidence>
<dbReference type="Pfam" id="PF08241">
    <property type="entry name" value="Methyltransf_11"/>
    <property type="match status" value="1"/>
</dbReference>
<protein>
    <submittedName>
        <fullName evidence="2">SAM-dependent methyltransferase</fullName>
    </submittedName>
</protein>
<dbReference type="SUPFAM" id="SSF53335">
    <property type="entry name" value="S-adenosyl-L-methionine-dependent methyltransferases"/>
    <property type="match status" value="1"/>
</dbReference>
<comment type="caution">
    <text evidence="2">The sequence shown here is derived from an EMBL/GenBank/DDBJ whole genome shotgun (WGS) entry which is preliminary data.</text>
</comment>
<organism evidence="2 3">
    <name type="scientific">Amycolatopsis antarctica</name>
    <dbReference type="NCBI Taxonomy" id="1854586"/>
    <lineage>
        <taxon>Bacteria</taxon>
        <taxon>Bacillati</taxon>
        <taxon>Actinomycetota</taxon>
        <taxon>Actinomycetes</taxon>
        <taxon>Pseudonocardiales</taxon>
        <taxon>Pseudonocardiaceae</taxon>
        <taxon>Amycolatopsis</taxon>
    </lineage>
</organism>
<keyword evidence="2" id="KW-0489">Methyltransferase</keyword>
<dbReference type="InParanoid" id="A0A263D7G2"/>
<evidence type="ECO:0000313" key="3">
    <source>
        <dbReference type="Proteomes" id="UP000242444"/>
    </source>
</evidence>
<sequence>MWWFPLHATLCGTLTDQESAPVSPKPAGQAEYLHLTGERTVPGVAEENYWFRRHEAAYSALLPYCAGATVLEAGCGEGYGAGLIATRAARVLALDYDRPTAEHVARGYPGIGVAQANLAYLPLGTSTVDVVANLQVIEHLWDQDCFLAECLRVLRPGGRLLVTTPNRLTFTPDSDVPLNPYHTRELAPSELDGLLRSNGFQVELLHGLHHGPAVRELDRRHGGSIIDAQLAVVMGNLPGQTRWPPELLAEITAIRAEDFTVHGENLDESLDLVAVAVRP</sequence>
<dbReference type="GO" id="GO:0032259">
    <property type="term" value="P:methylation"/>
    <property type="evidence" value="ECO:0007669"/>
    <property type="project" value="UniProtKB-KW"/>
</dbReference>
<reference evidence="2 3" key="1">
    <citation type="submission" date="2017-07" db="EMBL/GenBank/DDBJ databases">
        <title>Amycolatopsis antarcticus sp. nov., isolated from the surface of an Antarcticus brown macroalga.</title>
        <authorList>
            <person name="Wang J."/>
            <person name="Leiva S."/>
            <person name="Huang J."/>
            <person name="Huang Y."/>
        </authorList>
    </citation>
    <scope>NUCLEOTIDE SEQUENCE [LARGE SCALE GENOMIC DNA]</scope>
    <source>
        <strain evidence="2 3">AU-G6</strain>
    </source>
</reference>
<keyword evidence="3" id="KW-1185">Reference proteome</keyword>
<dbReference type="OrthoDB" id="9810247at2"/>
<dbReference type="GO" id="GO:0008757">
    <property type="term" value="F:S-adenosylmethionine-dependent methyltransferase activity"/>
    <property type="evidence" value="ECO:0007669"/>
    <property type="project" value="InterPro"/>
</dbReference>
<keyword evidence="2" id="KW-0808">Transferase</keyword>
<dbReference type="FunCoup" id="A0A263D7G2">
    <property type="interactions" value="1"/>
</dbReference>
<dbReference type="EMBL" id="NKYE01000003">
    <property type="protein sequence ID" value="OZM73958.1"/>
    <property type="molecule type" value="Genomic_DNA"/>
</dbReference>
<gene>
    <name evidence="2" type="ORF">CFN78_06630</name>
</gene>
<dbReference type="PANTHER" id="PTHR42912">
    <property type="entry name" value="METHYLTRANSFERASE"/>
    <property type="match status" value="1"/>
</dbReference>
<dbReference type="InterPro" id="IPR029063">
    <property type="entry name" value="SAM-dependent_MTases_sf"/>
</dbReference>
<proteinExistence type="predicted"/>
<evidence type="ECO:0000259" key="1">
    <source>
        <dbReference type="Pfam" id="PF08241"/>
    </source>
</evidence>
<dbReference type="InterPro" id="IPR050508">
    <property type="entry name" value="Methyltransf_Superfamily"/>
</dbReference>
<dbReference type="Gene3D" id="3.40.50.150">
    <property type="entry name" value="Vaccinia Virus protein VP39"/>
    <property type="match status" value="1"/>
</dbReference>
<feature type="domain" description="Methyltransferase type 11" evidence="1">
    <location>
        <begin position="71"/>
        <end position="162"/>
    </location>
</feature>
<name>A0A263D7G2_9PSEU</name>
<accession>A0A263D7G2</accession>
<dbReference type="AlphaFoldDB" id="A0A263D7G2"/>